<gene>
    <name evidence="6" type="ORF">FOY51_18195</name>
</gene>
<dbReference type="EMBL" id="VLNY01000009">
    <property type="protein sequence ID" value="KAA0021485.1"/>
    <property type="molecule type" value="Genomic_DNA"/>
</dbReference>
<dbReference type="Gene3D" id="1.10.10.60">
    <property type="entry name" value="Homeodomain-like"/>
    <property type="match status" value="1"/>
</dbReference>
<organism evidence="6 7">
    <name type="scientific">Antrihabitans cavernicola</name>
    <dbReference type="NCBI Taxonomy" id="2495913"/>
    <lineage>
        <taxon>Bacteria</taxon>
        <taxon>Bacillati</taxon>
        <taxon>Actinomycetota</taxon>
        <taxon>Actinomycetes</taxon>
        <taxon>Mycobacteriales</taxon>
        <taxon>Nocardiaceae</taxon>
        <taxon>Antrihabitans</taxon>
    </lineage>
</organism>
<dbReference type="Gene3D" id="1.10.357.10">
    <property type="entry name" value="Tetracycline Repressor, domain 2"/>
    <property type="match status" value="1"/>
</dbReference>
<dbReference type="AlphaFoldDB" id="A0A5A7SAC9"/>
<evidence type="ECO:0000256" key="2">
    <source>
        <dbReference type="ARBA" id="ARBA00023125"/>
    </source>
</evidence>
<evidence type="ECO:0000259" key="5">
    <source>
        <dbReference type="Pfam" id="PF13305"/>
    </source>
</evidence>
<evidence type="ECO:0000313" key="6">
    <source>
        <dbReference type="EMBL" id="KAA0021485.1"/>
    </source>
</evidence>
<evidence type="ECO:0000256" key="3">
    <source>
        <dbReference type="ARBA" id="ARBA00023163"/>
    </source>
</evidence>
<reference evidence="6 7" key="1">
    <citation type="submission" date="2019-07" db="EMBL/GenBank/DDBJ databases">
        <title>Rhodococcus cavernicolus sp. nov., isolated from a cave.</title>
        <authorList>
            <person name="Lee S.D."/>
        </authorList>
    </citation>
    <scope>NUCLEOTIDE SEQUENCE [LARGE SCALE GENOMIC DNA]</scope>
    <source>
        <strain evidence="6 7">C1-24</strain>
    </source>
</reference>
<keyword evidence="1" id="KW-0805">Transcription regulation</keyword>
<protein>
    <submittedName>
        <fullName evidence="6">TetR/AcrR family transcriptional regulator</fullName>
    </submittedName>
</protein>
<evidence type="ECO:0000313" key="7">
    <source>
        <dbReference type="Proteomes" id="UP000322244"/>
    </source>
</evidence>
<keyword evidence="3" id="KW-0804">Transcription</keyword>
<dbReference type="GO" id="GO:0003677">
    <property type="term" value="F:DNA binding"/>
    <property type="evidence" value="ECO:0007669"/>
    <property type="project" value="UniProtKB-KW"/>
</dbReference>
<dbReference type="OrthoDB" id="71867at2"/>
<dbReference type="RefSeq" id="WP_149431690.1">
    <property type="nucleotide sequence ID" value="NZ_VLNY01000009.1"/>
</dbReference>
<keyword evidence="7" id="KW-1185">Reference proteome</keyword>
<sequence length="197" mass="20852">MPRAGLVAASVTEAGAELVDEVGVAALSMGMLAQRLGVKTPSLYKHVDGLDDLKHRIAVLAAIELGDAVRDATQGRAGRDSLVAAAQAMRTYVQQHPGRYAAGNLARVIGADDPLAPAIDRMLDSFSAALHGYQLDPNVQIHALRMLRSLLHGFATLESMGGFQLDTNVDDSFSWMVDLVDHGLQAAAPLTVERAAT</sequence>
<keyword evidence="2" id="KW-0238">DNA-binding</keyword>
<dbReference type="InterPro" id="IPR001647">
    <property type="entry name" value="HTH_TetR"/>
</dbReference>
<dbReference type="Pfam" id="PF13305">
    <property type="entry name" value="TetR_C_33"/>
    <property type="match status" value="1"/>
</dbReference>
<accession>A0A5A7SAC9</accession>
<dbReference type="Proteomes" id="UP000322244">
    <property type="component" value="Unassembled WGS sequence"/>
</dbReference>
<evidence type="ECO:0000256" key="1">
    <source>
        <dbReference type="ARBA" id="ARBA00023015"/>
    </source>
</evidence>
<evidence type="ECO:0000259" key="4">
    <source>
        <dbReference type="Pfam" id="PF00440"/>
    </source>
</evidence>
<feature type="domain" description="HTH-type transcriptional regulator MT1864/Rv1816-like C-terminal" evidence="5">
    <location>
        <begin position="82"/>
        <end position="179"/>
    </location>
</feature>
<proteinExistence type="predicted"/>
<dbReference type="InterPro" id="IPR036271">
    <property type="entry name" value="Tet_transcr_reg_TetR-rel_C_sf"/>
</dbReference>
<dbReference type="SUPFAM" id="SSF46689">
    <property type="entry name" value="Homeodomain-like"/>
    <property type="match status" value="1"/>
</dbReference>
<comment type="caution">
    <text evidence="6">The sequence shown here is derived from an EMBL/GenBank/DDBJ whole genome shotgun (WGS) entry which is preliminary data.</text>
</comment>
<dbReference type="Pfam" id="PF00440">
    <property type="entry name" value="TetR_N"/>
    <property type="match status" value="1"/>
</dbReference>
<dbReference type="InterPro" id="IPR025996">
    <property type="entry name" value="MT1864/Rv1816-like_C"/>
</dbReference>
<dbReference type="SUPFAM" id="SSF48498">
    <property type="entry name" value="Tetracyclin repressor-like, C-terminal domain"/>
    <property type="match status" value="1"/>
</dbReference>
<name>A0A5A7SAC9_9NOCA</name>
<dbReference type="InterPro" id="IPR009057">
    <property type="entry name" value="Homeodomain-like_sf"/>
</dbReference>
<feature type="domain" description="HTH tetR-type" evidence="4">
    <location>
        <begin position="13"/>
        <end position="46"/>
    </location>
</feature>